<evidence type="ECO:0000259" key="3">
    <source>
        <dbReference type="PROSITE" id="PS50835"/>
    </source>
</evidence>
<dbReference type="InterPro" id="IPR036179">
    <property type="entry name" value="Ig-like_dom_sf"/>
</dbReference>
<dbReference type="AlphaFoldDB" id="A0A8C6T2V5"/>
<dbReference type="Gene3D" id="2.60.40.10">
    <property type="entry name" value="Immunoglobulins"/>
    <property type="match status" value="2"/>
</dbReference>
<dbReference type="GO" id="GO:0006955">
    <property type="term" value="P:immune response"/>
    <property type="evidence" value="ECO:0007669"/>
    <property type="project" value="TreeGrafter"/>
</dbReference>
<protein>
    <recommendedName>
        <fullName evidence="3">Ig-like domain-containing protein</fullName>
    </recommendedName>
</protein>
<dbReference type="SUPFAM" id="SSF48726">
    <property type="entry name" value="Immunoglobulin"/>
    <property type="match status" value="1"/>
</dbReference>
<dbReference type="Proteomes" id="UP000694523">
    <property type="component" value="Unplaced"/>
</dbReference>
<evidence type="ECO:0000256" key="1">
    <source>
        <dbReference type="ARBA" id="ARBA00022729"/>
    </source>
</evidence>
<dbReference type="Ensembl" id="ENSNMLT00000016388.1">
    <property type="protein sequence ID" value="ENSNMLP00000014581.1"/>
    <property type="gene ID" value="ENSNMLG00000009713.1"/>
</dbReference>
<proteinExistence type="predicted"/>
<dbReference type="Pfam" id="PF13895">
    <property type="entry name" value="Ig_2"/>
    <property type="match status" value="1"/>
</dbReference>
<dbReference type="InterPro" id="IPR007110">
    <property type="entry name" value="Ig-like_dom"/>
</dbReference>
<evidence type="ECO:0000256" key="2">
    <source>
        <dbReference type="ARBA" id="ARBA00023157"/>
    </source>
</evidence>
<organism evidence="4 5">
    <name type="scientific">Neogobius melanostomus</name>
    <name type="common">round goby</name>
    <dbReference type="NCBI Taxonomy" id="47308"/>
    <lineage>
        <taxon>Eukaryota</taxon>
        <taxon>Metazoa</taxon>
        <taxon>Chordata</taxon>
        <taxon>Craniata</taxon>
        <taxon>Vertebrata</taxon>
        <taxon>Euteleostomi</taxon>
        <taxon>Actinopterygii</taxon>
        <taxon>Neopterygii</taxon>
        <taxon>Teleostei</taxon>
        <taxon>Neoteleostei</taxon>
        <taxon>Acanthomorphata</taxon>
        <taxon>Gobiaria</taxon>
        <taxon>Gobiiformes</taxon>
        <taxon>Gobioidei</taxon>
        <taxon>Gobiidae</taxon>
        <taxon>Benthophilinae</taxon>
        <taxon>Neogobiini</taxon>
        <taxon>Neogobius</taxon>
    </lineage>
</organism>
<accession>A0A8C6T2V5</accession>
<dbReference type="GO" id="GO:0009897">
    <property type="term" value="C:external side of plasma membrane"/>
    <property type="evidence" value="ECO:0007669"/>
    <property type="project" value="TreeGrafter"/>
</dbReference>
<feature type="domain" description="Ig-like" evidence="3">
    <location>
        <begin position="13"/>
        <end position="79"/>
    </location>
</feature>
<dbReference type="PANTHER" id="PTHR11481:SF64">
    <property type="entry name" value="FC RECEPTOR-LIKE PROTEIN 4"/>
    <property type="match status" value="1"/>
</dbReference>
<dbReference type="GO" id="GO:0004888">
    <property type="term" value="F:transmembrane signaling receptor activity"/>
    <property type="evidence" value="ECO:0007669"/>
    <property type="project" value="TreeGrafter"/>
</dbReference>
<dbReference type="SMART" id="SM00409">
    <property type="entry name" value="IG"/>
    <property type="match status" value="2"/>
</dbReference>
<keyword evidence="1" id="KW-0732">Signal</keyword>
<reference evidence="4" key="2">
    <citation type="submission" date="2025-09" db="UniProtKB">
        <authorList>
            <consortium name="Ensembl"/>
        </authorList>
    </citation>
    <scope>IDENTIFICATION</scope>
</reference>
<keyword evidence="2" id="KW-1015">Disulfide bond</keyword>
<dbReference type="InterPro" id="IPR003599">
    <property type="entry name" value="Ig_sub"/>
</dbReference>
<evidence type="ECO:0000313" key="5">
    <source>
        <dbReference type="Proteomes" id="UP000694523"/>
    </source>
</evidence>
<dbReference type="InterPro" id="IPR013783">
    <property type="entry name" value="Ig-like_fold"/>
</dbReference>
<keyword evidence="5" id="KW-1185">Reference proteome</keyword>
<dbReference type="GO" id="GO:0007166">
    <property type="term" value="P:cell surface receptor signaling pathway"/>
    <property type="evidence" value="ECO:0007669"/>
    <property type="project" value="TreeGrafter"/>
</dbReference>
<sequence length="310" mass="35493">MSYLLTNATPLKPTVEIVTGHSRVFTGDTVRLKCNFPDTPYKSTWFYKWYNGPEQLPFFDDQLVLWDIKTKETGKYYCQGFRDTKVQDVPTFQSLPVEISVDGGWAILDAPSQGVVGYPMNMTCRVRGKRPINEVVLYRDGVEVLKQKHPHFLLDNVTLEDWGGYTCVASWNHGRTHSVISAPVSVQVLEPLTQPTLVIIEDEMTRSLSMLKLVCVLDYNVPAPAPPVLYYFYMNNDRLGTPTSENFTLIKKSRGSFKCQAKVSELGLFRWSDIIFVSYYVVFMCHGFSTRFPFFLKAIAKAFRKTNKWA</sequence>
<feature type="domain" description="Ig-like" evidence="3">
    <location>
        <begin position="90"/>
        <end position="185"/>
    </location>
</feature>
<evidence type="ECO:0000313" key="4">
    <source>
        <dbReference type="Ensembl" id="ENSNMLP00000014581.1"/>
    </source>
</evidence>
<dbReference type="InterPro" id="IPR050488">
    <property type="entry name" value="Ig_Fc_receptor"/>
</dbReference>
<dbReference type="PROSITE" id="PS50835">
    <property type="entry name" value="IG_LIKE"/>
    <property type="match status" value="2"/>
</dbReference>
<name>A0A8C6T2V5_9GOBI</name>
<dbReference type="PANTHER" id="PTHR11481">
    <property type="entry name" value="IMMUNOGLOBULIN FC RECEPTOR"/>
    <property type="match status" value="1"/>
</dbReference>
<reference evidence="4" key="1">
    <citation type="submission" date="2025-08" db="UniProtKB">
        <authorList>
            <consortium name="Ensembl"/>
        </authorList>
    </citation>
    <scope>IDENTIFICATION</scope>
</reference>